<accession>A0A2Z4FKC9</accession>
<keyword evidence="2" id="KW-1185">Reference proteome</keyword>
<dbReference type="InterPro" id="IPR027383">
    <property type="entry name" value="Znf_put"/>
</dbReference>
<dbReference type="RefSeq" id="WP_111333990.1">
    <property type="nucleotide sequence ID" value="NZ_CP030032.1"/>
</dbReference>
<name>A0A2Z4FKC9_9DELT</name>
<reference evidence="1 2" key="1">
    <citation type="submission" date="2018-06" db="EMBL/GenBank/DDBJ databases">
        <title>Lujinxingia sediminis gen. nov. sp. nov., a new facultative anaerobic member of the class Deltaproteobacteria, and proposal of Lujinxingaceae fam. nov.</title>
        <authorList>
            <person name="Guo L.-Y."/>
            <person name="Li C.-M."/>
            <person name="Wang S."/>
            <person name="Du Z.-J."/>
        </authorList>
    </citation>
    <scope>NUCLEOTIDE SEQUENCE [LARGE SCALE GENOMIC DNA]</scope>
    <source>
        <strain evidence="1 2">FA350</strain>
    </source>
</reference>
<dbReference type="AlphaFoldDB" id="A0A2Z4FKC9"/>
<dbReference type="Pfam" id="PF13490">
    <property type="entry name" value="zf-HC2"/>
    <property type="match status" value="1"/>
</dbReference>
<evidence type="ECO:0000313" key="1">
    <source>
        <dbReference type="EMBL" id="AWV89403.1"/>
    </source>
</evidence>
<dbReference type="EMBL" id="CP030032">
    <property type="protein sequence ID" value="AWV89403.1"/>
    <property type="molecule type" value="Genomic_DNA"/>
</dbReference>
<dbReference type="OrthoDB" id="7549755at2"/>
<organism evidence="1 2">
    <name type="scientific">Bradymonas sediminis</name>
    <dbReference type="NCBI Taxonomy" id="1548548"/>
    <lineage>
        <taxon>Bacteria</taxon>
        <taxon>Deltaproteobacteria</taxon>
        <taxon>Bradymonadales</taxon>
        <taxon>Bradymonadaceae</taxon>
        <taxon>Bradymonas</taxon>
    </lineage>
</organism>
<gene>
    <name evidence="1" type="ORF">DN745_08660</name>
</gene>
<evidence type="ECO:0000313" key="2">
    <source>
        <dbReference type="Proteomes" id="UP000249799"/>
    </source>
</evidence>
<dbReference type="Gene3D" id="1.10.10.1320">
    <property type="entry name" value="Anti-sigma factor, zinc-finger domain"/>
    <property type="match status" value="1"/>
</dbReference>
<protein>
    <submittedName>
        <fullName evidence="1">Uncharacterized protein</fullName>
    </submittedName>
</protein>
<proteinExistence type="predicted"/>
<sequence>MNCQEFQLFSDAYVDGEFEERERAEIEAHLRACSDCRAQAEMRFQFKKRFREVLGGQKAPQSLHLRITEQIKDVERQDRRARRRRSPFVRAAVIGAPLAASVMMIFVFMPKLTVMPASSEQVPVVENTIDWHKGDLPVEVTGPENQNVTRWFRGKVDFPVRLPTFQSDRVRLIGGRIAHIKDHRAAYALYDIDGARLSVMMFHSKDFKVPSDKIRTVNGREIAVLNSHGYEVAVLQSNGITYTMTSDLPEQEMLELVGSSLQK</sequence>
<dbReference type="InterPro" id="IPR041916">
    <property type="entry name" value="Anti_sigma_zinc_sf"/>
</dbReference>
<dbReference type="Proteomes" id="UP000249799">
    <property type="component" value="Chromosome"/>
</dbReference>
<dbReference type="KEGG" id="bsed:DN745_08660"/>